<comment type="subcellular location">
    <subcellularLocation>
        <location evidence="1">Cytoplasm</location>
    </subcellularLocation>
</comment>
<keyword evidence="4" id="KW-0051">Antiviral defense</keyword>
<dbReference type="EMBL" id="CP003989">
    <property type="protein sequence ID" value="AGA33147.1"/>
    <property type="molecule type" value="Genomic_DNA"/>
</dbReference>
<proteinExistence type="inferred from homology"/>
<dbReference type="CDD" id="cd09749">
    <property type="entry name" value="Cmr5_III-B"/>
    <property type="match status" value="1"/>
</dbReference>
<evidence type="ECO:0000313" key="6">
    <source>
        <dbReference type="EMBL" id="AGA33147.1"/>
    </source>
</evidence>
<comment type="similarity">
    <text evidence="2">Belongs to the CRISPR system Cmr5 family.</text>
</comment>
<dbReference type="eggNOG" id="COG3337">
    <property type="taxonomic scope" value="Bacteria"/>
</dbReference>
<organism evidence="6 7">
    <name type="scientific">Thioalkalivibrio nitratireducens (strain DSM 14787 / UNIQEM 213 / ALEN2)</name>
    <dbReference type="NCBI Taxonomy" id="1255043"/>
    <lineage>
        <taxon>Bacteria</taxon>
        <taxon>Pseudomonadati</taxon>
        <taxon>Pseudomonadota</taxon>
        <taxon>Gammaproteobacteria</taxon>
        <taxon>Chromatiales</taxon>
        <taxon>Ectothiorhodospiraceae</taxon>
        <taxon>Thioalkalivibrio</taxon>
    </lineage>
</organism>
<evidence type="ECO:0000256" key="3">
    <source>
        <dbReference type="ARBA" id="ARBA00022490"/>
    </source>
</evidence>
<dbReference type="NCBIfam" id="TIGR01881">
    <property type="entry name" value="cas_Cmr5"/>
    <property type="match status" value="1"/>
</dbReference>
<dbReference type="InterPro" id="IPR023101">
    <property type="entry name" value="AF1862-like_dom_sf"/>
</dbReference>
<evidence type="ECO:0000256" key="2">
    <source>
        <dbReference type="ARBA" id="ARBA00006161"/>
    </source>
</evidence>
<evidence type="ECO:0000256" key="4">
    <source>
        <dbReference type="ARBA" id="ARBA00023118"/>
    </source>
</evidence>
<sequence length="143" mass="15420">MSAGNPRSLDLRSHRVARAAYARVEARKADEQRKKYGALVHKLPGMILQNGLAQTTGFLLAKAQKEPHAYAVLEDLVDVLTRSGSSTIQGGATGLHQRVIAADLNETLLLTRRALEAAGWMKRYVQGVLRIDATGTAEGDDAA</sequence>
<evidence type="ECO:0000313" key="7">
    <source>
        <dbReference type="Proteomes" id="UP000010809"/>
    </source>
</evidence>
<dbReference type="SUPFAM" id="SSF158568">
    <property type="entry name" value="AF1862-like"/>
    <property type="match status" value="1"/>
</dbReference>
<dbReference type="PATRIC" id="fig|1255043.3.peg.1496"/>
<dbReference type="InterPro" id="IPR010160">
    <property type="entry name" value="CRISPR-assoc_prot_Cmr5"/>
</dbReference>
<dbReference type="Gene3D" id="1.10.520.30">
    <property type="entry name" value="AF1862-like domain"/>
    <property type="match status" value="1"/>
</dbReference>
<keyword evidence="3" id="KW-0963">Cytoplasm</keyword>
<evidence type="ECO:0000256" key="5">
    <source>
        <dbReference type="ARBA" id="ARBA00030001"/>
    </source>
</evidence>
<keyword evidence="7" id="KW-1185">Reference proteome</keyword>
<dbReference type="RefSeq" id="WP_015258282.1">
    <property type="nucleotide sequence ID" value="NC_019902.2"/>
</dbReference>
<dbReference type="GO" id="GO:0005737">
    <property type="term" value="C:cytoplasm"/>
    <property type="evidence" value="ECO:0007669"/>
    <property type="project" value="UniProtKB-SubCell"/>
</dbReference>
<dbReference type="STRING" id="1255043.TVNIR_1477"/>
<dbReference type="OrthoDB" id="8612426at2"/>
<accession>L0DVV5</accession>
<reference evidence="6" key="1">
    <citation type="submission" date="2015-12" db="EMBL/GenBank/DDBJ databases">
        <authorList>
            <person name="Tikhonova T.V."/>
            <person name="Pavlov A.R."/>
            <person name="Beletsky A.V."/>
            <person name="Mardanov A.V."/>
            <person name="Sorokin D.Y."/>
            <person name="Ravin N.V."/>
            <person name="Popov V.O."/>
        </authorList>
    </citation>
    <scope>NUCLEOTIDE SEQUENCE</scope>
    <source>
        <strain evidence="6">DSM 14787</strain>
    </source>
</reference>
<dbReference type="GO" id="GO:0051607">
    <property type="term" value="P:defense response to virus"/>
    <property type="evidence" value="ECO:0007669"/>
    <property type="project" value="UniProtKB-KW"/>
</dbReference>
<dbReference type="AlphaFoldDB" id="L0DVV5"/>
<dbReference type="HOGENOM" id="CLU_120836_2_1_6"/>
<dbReference type="Pfam" id="PF09701">
    <property type="entry name" value="Cas_Cmr5"/>
    <property type="match status" value="1"/>
</dbReference>
<dbReference type="KEGG" id="tni:TVNIR_1477"/>
<evidence type="ECO:0000256" key="1">
    <source>
        <dbReference type="ARBA" id="ARBA00004496"/>
    </source>
</evidence>
<name>L0DVV5_THIND</name>
<protein>
    <recommendedName>
        <fullName evidence="5">CRISPR type III-B/RAMP module-associated protein Cmr5</fullName>
    </recommendedName>
</protein>
<gene>
    <name evidence="6" type="ordered locus">TVNIR_1477</name>
</gene>
<dbReference type="Proteomes" id="UP000010809">
    <property type="component" value="Chromosome"/>
</dbReference>